<evidence type="ECO:0000256" key="3">
    <source>
        <dbReference type="ARBA" id="ARBA00022679"/>
    </source>
</evidence>
<evidence type="ECO:0000256" key="2">
    <source>
        <dbReference type="ARBA" id="ARBA00022676"/>
    </source>
</evidence>
<organism evidence="9 10">
    <name type="scientific">Cladonia borealis</name>
    <dbReference type="NCBI Taxonomy" id="184061"/>
    <lineage>
        <taxon>Eukaryota</taxon>
        <taxon>Fungi</taxon>
        <taxon>Dikarya</taxon>
        <taxon>Ascomycota</taxon>
        <taxon>Pezizomycotina</taxon>
        <taxon>Lecanoromycetes</taxon>
        <taxon>OSLEUM clade</taxon>
        <taxon>Lecanoromycetidae</taxon>
        <taxon>Lecanorales</taxon>
        <taxon>Lecanorineae</taxon>
        <taxon>Cladoniaceae</taxon>
        <taxon>Cladonia</taxon>
    </lineage>
</organism>
<feature type="transmembrane region" description="Helical" evidence="7">
    <location>
        <begin position="362"/>
        <end position="384"/>
    </location>
</feature>
<keyword evidence="3" id="KW-0808">Transferase</keyword>
<feature type="domain" description="Glycosyltransferase 2-like" evidence="8">
    <location>
        <begin position="200"/>
        <end position="380"/>
    </location>
</feature>
<evidence type="ECO:0000313" key="10">
    <source>
        <dbReference type="Proteomes" id="UP001166286"/>
    </source>
</evidence>
<feature type="transmembrane region" description="Helical" evidence="7">
    <location>
        <begin position="56"/>
        <end position="74"/>
    </location>
</feature>
<dbReference type="CDD" id="cd06421">
    <property type="entry name" value="CESA_CelA_like"/>
    <property type="match status" value="1"/>
</dbReference>
<name>A0AA39U6W5_9LECA</name>
<evidence type="ECO:0000259" key="8">
    <source>
        <dbReference type="Pfam" id="PF13632"/>
    </source>
</evidence>
<reference evidence="9" key="1">
    <citation type="submission" date="2023-03" db="EMBL/GenBank/DDBJ databases">
        <title>Complete genome of Cladonia borealis.</title>
        <authorList>
            <person name="Park H."/>
        </authorList>
    </citation>
    <scope>NUCLEOTIDE SEQUENCE</scope>
    <source>
        <strain evidence="9">ANT050790</strain>
    </source>
</reference>
<evidence type="ECO:0000256" key="1">
    <source>
        <dbReference type="ARBA" id="ARBA00004141"/>
    </source>
</evidence>
<proteinExistence type="predicted"/>
<dbReference type="SUPFAM" id="SSF53448">
    <property type="entry name" value="Nucleotide-diphospho-sugar transferases"/>
    <property type="match status" value="1"/>
</dbReference>
<dbReference type="EMBL" id="JAFEKC020000019">
    <property type="protein sequence ID" value="KAK0509111.1"/>
    <property type="molecule type" value="Genomic_DNA"/>
</dbReference>
<feature type="transmembrane region" description="Helical" evidence="7">
    <location>
        <begin position="498"/>
        <end position="519"/>
    </location>
</feature>
<dbReference type="InterPro" id="IPR050321">
    <property type="entry name" value="Glycosyltr_2/OpgH_subfam"/>
</dbReference>
<keyword evidence="2" id="KW-0328">Glycosyltransferase</keyword>
<dbReference type="Gene3D" id="3.90.550.10">
    <property type="entry name" value="Spore Coat Polysaccharide Biosynthesis Protein SpsA, Chain A"/>
    <property type="match status" value="1"/>
</dbReference>
<keyword evidence="10" id="KW-1185">Reference proteome</keyword>
<keyword evidence="6 7" id="KW-0472">Membrane</keyword>
<dbReference type="Proteomes" id="UP001166286">
    <property type="component" value="Unassembled WGS sequence"/>
</dbReference>
<feature type="transmembrane region" description="Helical" evidence="7">
    <location>
        <begin position="540"/>
        <end position="560"/>
    </location>
</feature>
<evidence type="ECO:0000313" key="9">
    <source>
        <dbReference type="EMBL" id="KAK0509111.1"/>
    </source>
</evidence>
<dbReference type="PANTHER" id="PTHR43867">
    <property type="entry name" value="CELLULOSE SYNTHASE CATALYTIC SUBUNIT A [UDP-FORMING]"/>
    <property type="match status" value="1"/>
</dbReference>
<dbReference type="InterPro" id="IPR029044">
    <property type="entry name" value="Nucleotide-diphossugar_trans"/>
</dbReference>
<accession>A0AA39U6W5</accession>
<gene>
    <name evidence="9" type="ORF">JMJ35_008482</name>
</gene>
<dbReference type="GO" id="GO:0016757">
    <property type="term" value="F:glycosyltransferase activity"/>
    <property type="evidence" value="ECO:0007669"/>
    <property type="project" value="UniProtKB-KW"/>
</dbReference>
<evidence type="ECO:0000256" key="6">
    <source>
        <dbReference type="ARBA" id="ARBA00023136"/>
    </source>
</evidence>
<sequence length="658" mass="73402">MPHQDIIELARIKHRCLNILPFTSLLSMITLVVYLGYRVNYLLISNPPTNNPYEHWNSWVYLVAELGLFLPNFFNHFLRCLAFGGPASSQHLRLLDEKDSPRVDLFVTCAGEDVETIMNTTEAACALDYPNHCLRVIVLDDAGSDELAQRIEKLKETRGNVHYTARHKPIDHHFKAGNLNHGYKFVETLPGGPAEFMAALDADMIPDPNLLRALLPHLLKDDKLALAQPPQRFYDVPSHDPLLQGLDVNFKVTEPVKEMMGSTWCGGSGYLIRRAALDDIGGYPVGSVGEDMYCSNILLGKGWKAIYVDEVLQHGRVPESYKAHVKQQGRWHVGRVQTAIAMQFYLFGDPSRKMGFRQRGAGLVYVLLSFSHILTTIALLAIPVSLWSGSPLVVCPNEDSLRNLLALAIASIMSEWVDDLVVSLVTGYRVAVAEGHATYWIAPYHAITLMGAFLPSWLQKKKFSFTPSGSSEGKSERDSTGVSPMFQRLADMFWDSKIFLHLIYFTVCSIGVARSAILVAQHEHDANNPLIKDIILHLGWPPLLWIVILNSIAVPIRYAFVPPTVPQREQLLKRDPVLRASYPESQESGPEDSLILSQDVIYTFCMVYVLGLLIYAWNMSVSSCPTHLPYNGDILGYATSYAVDPQRSMADLGAAVGL</sequence>
<keyword evidence="5 7" id="KW-1133">Transmembrane helix</keyword>
<feature type="transmembrane region" description="Helical" evidence="7">
    <location>
        <begin position="600"/>
        <end position="617"/>
    </location>
</feature>
<evidence type="ECO:0000256" key="5">
    <source>
        <dbReference type="ARBA" id="ARBA00022989"/>
    </source>
</evidence>
<dbReference type="AlphaFoldDB" id="A0AA39U6W5"/>
<dbReference type="GO" id="GO:0016020">
    <property type="term" value="C:membrane"/>
    <property type="evidence" value="ECO:0007669"/>
    <property type="project" value="UniProtKB-SubCell"/>
</dbReference>
<dbReference type="Pfam" id="PF13632">
    <property type="entry name" value="Glyco_trans_2_3"/>
    <property type="match status" value="1"/>
</dbReference>
<evidence type="ECO:0000256" key="7">
    <source>
        <dbReference type="SAM" id="Phobius"/>
    </source>
</evidence>
<dbReference type="PANTHER" id="PTHR43867:SF2">
    <property type="entry name" value="CELLULOSE SYNTHASE CATALYTIC SUBUNIT A [UDP-FORMING]"/>
    <property type="match status" value="1"/>
</dbReference>
<feature type="transmembrane region" description="Helical" evidence="7">
    <location>
        <begin position="437"/>
        <end position="458"/>
    </location>
</feature>
<comment type="subcellular location">
    <subcellularLocation>
        <location evidence="1">Membrane</location>
        <topology evidence="1">Multi-pass membrane protein</topology>
    </subcellularLocation>
</comment>
<keyword evidence="4 7" id="KW-0812">Transmembrane</keyword>
<comment type="caution">
    <text evidence="9">The sequence shown here is derived from an EMBL/GenBank/DDBJ whole genome shotgun (WGS) entry which is preliminary data.</text>
</comment>
<protein>
    <recommendedName>
        <fullName evidence="8">Glycosyltransferase 2-like domain-containing protein</fullName>
    </recommendedName>
</protein>
<feature type="transmembrane region" description="Helical" evidence="7">
    <location>
        <begin position="16"/>
        <end position="36"/>
    </location>
</feature>
<dbReference type="InterPro" id="IPR001173">
    <property type="entry name" value="Glyco_trans_2-like"/>
</dbReference>
<evidence type="ECO:0000256" key="4">
    <source>
        <dbReference type="ARBA" id="ARBA00022692"/>
    </source>
</evidence>